<dbReference type="InterPro" id="IPR042100">
    <property type="entry name" value="Bug_dom1"/>
</dbReference>
<sequence>MRKGLIAAAFGLLVAASATAQEAFPSRTITLMVAYPPGGNTDLMARALQPELTRALGQTVVVVNRGGAAGTIGSAELARARPDGYTIAITPNNPMTAQPHAIALTYGLDSFRFLCRVYDNPQVVILGRNAPFSDFAGLVAHGRSAREALVYGAPGNASTQHILMAALLKRAGVEGLMVSFTGAGPMSQAAMGGQIQAFIEASSIPASTGLTPIAAVSAQRLPHLPDVPTVAELGFPVQGSSHGGLIAPAGIPDAAAAAIERACESAVASEGFRTTAQRLASVPAFLPGAAFRESFAAESAANEGLLRDLGLLRAR</sequence>
<dbReference type="PIRSF" id="PIRSF017082">
    <property type="entry name" value="YflP"/>
    <property type="match status" value="1"/>
</dbReference>
<dbReference type="SUPFAM" id="SSF53850">
    <property type="entry name" value="Periplasmic binding protein-like II"/>
    <property type="match status" value="1"/>
</dbReference>
<protein>
    <recommendedName>
        <fullName evidence="5">Tripartite tricarboxylate transporter substrate binding protein</fullName>
    </recommendedName>
</protein>
<name>A0ABM7Y9F5_9PROT</name>
<dbReference type="Gene3D" id="3.40.190.150">
    <property type="entry name" value="Bordetella uptake gene, domain 1"/>
    <property type="match status" value="1"/>
</dbReference>
<dbReference type="EMBL" id="AP025637">
    <property type="protein sequence ID" value="BDG74695.1"/>
    <property type="molecule type" value="Genomic_DNA"/>
</dbReference>
<accession>A0ABM7Y9F5</accession>
<reference evidence="3 4" key="1">
    <citation type="journal article" date="2016" name="Microbes Environ.">
        <title>Phylogenetically diverse aerobic anoxygenic phototrophic bacteria isolated from epilithic biofilms in Tama river, Japan.</title>
        <authorList>
            <person name="Hirose S."/>
            <person name="Matsuura K."/>
            <person name="Haruta S."/>
        </authorList>
    </citation>
    <scope>NUCLEOTIDE SEQUENCE [LARGE SCALE GENOMIC DNA]</scope>
    <source>
        <strain evidence="3 4">S08</strain>
    </source>
</reference>
<organism evidence="3 4">
    <name type="scientific">Roseomonas fluvialis</name>
    <dbReference type="NCBI Taxonomy" id="1750527"/>
    <lineage>
        <taxon>Bacteria</taxon>
        <taxon>Pseudomonadati</taxon>
        <taxon>Pseudomonadota</taxon>
        <taxon>Alphaproteobacteria</taxon>
        <taxon>Acetobacterales</taxon>
        <taxon>Roseomonadaceae</taxon>
        <taxon>Roseomonas</taxon>
    </lineage>
</organism>
<evidence type="ECO:0000313" key="3">
    <source>
        <dbReference type="EMBL" id="BDG74695.1"/>
    </source>
</evidence>
<evidence type="ECO:0000256" key="2">
    <source>
        <dbReference type="SAM" id="SignalP"/>
    </source>
</evidence>
<feature type="signal peptide" evidence="2">
    <location>
        <begin position="1"/>
        <end position="20"/>
    </location>
</feature>
<gene>
    <name evidence="3" type="ORF">Rmf_46240</name>
</gene>
<evidence type="ECO:0000313" key="4">
    <source>
        <dbReference type="Proteomes" id="UP000831327"/>
    </source>
</evidence>
<dbReference type="RefSeq" id="WP_244408859.1">
    <property type="nucleotide sequence ID" value="NZ_AP025637.1"/>
</dbReference>
<dbReference type="Pfam" id="PF03401">
    <property type="entry name" value="TctC"/>
    <property type="match status" value="1"/>
</dbReference>
<dbReference type="InterPro" id="IPR005064">
    <property type="entry name" value="BUG"/>
</dbReference>
<dbReference type="PANTHER" id="PTHR42928">
    <property type="entry name" value="TRICARBOXYLATE-BINDING PROTEIN"/>
    <property type="match status" value="1"/>
</dbReference>
<evidence type="ECO:0008006" key="5">
    <source>
        <dbReference type="Google" id="ProtNLM"/>
    </source>
</evidence>
<dbReference type="Gene3D" id="3.40.190.10">
    <property type="entry name" value="Periplasmic binding protein-like II"/>
    <property type="match status" value="1"/>
</dbReference>
<evidence type="ECO:0000256" key="1">
    <source>
        <dbReference type="ARBA" id="ARBA00006987"/>
    </source>
</evidence>
<keyword evidence="2" id="KW-0732">Signal</keyword>
<dbReference type="PANTHER" id="PTHR42928:SF5">
    <property type="entry name" value="BLR1237 PROTEIN"/>
    <property type="match status" value="1"/>
</dbReference>
<dbReference type="CDD" id="cd07012">
    <property type="entry name" value="PBP2_Bug_TTT"/>
    <property type="match status" value="1"/>
</dbReference>
<dbReference type="Proteomes" id="UP000831327">
    <property type="component" value="Chromosome"/>
</dbReference>
<feature type="chain" id="PRO_5045310526" description="Tripartite tricarboxylate transporter substrate binding protein" evidence="2">
    <location>
        <begin position="21"/>
        <end position="315"/>
    </location>
</feature>
<keyword evidence="4" id="KW-1185">Reference proteome</keyword>
<comment type="similarity">
    <text evidence="1">Belongs to the UPF0065 (bug) family.</text>
</comment>
<proteinExistence type="inferred from homology"/>